<sequence length="220" mass="23313">MKTSSIFAAAAVMLAGSAVAAPLERRAELVAADIVAQIAPKSVSCAAGSDECRTNKQVGEALVEAMLAYEIYNPAAMASITALIALESGEFVYKRNLQHDGADSIHWGQGTSNMQTFKYQLLFANSFPEVASQVAALGAVDGNKAAMNKVLDLVVDDKYNFKSGPWFYATQCGADVHSAFEGSDLDKAFELHMACVLGSGSIAPERTAYWNTAKKAFGLA</sequence>
<evidence type="ECO:0000256" key="1">
    <source>
        <dbReference type="SAM" id="SignalP"/>
    </source>
</evidence>
<keyword evidence="3" id="KW-1185">Reference proteome</keyword>
<organism evidence="2 3">
    <name type="scientific">Microdochium trichocladiopsis</name>
    <dbReference type="NCBI Taxonomy" id="1682393"/>
    <lineage>
        <taxon>Eukaryota</taxon>
        <taxon>Fungi</taxon>
        <taxon>Dikarya</taxon>
        <taxon>Ascomycota</taxon>
        <taxon>Pezizomycotina</taxon>
        <taxon>Sordariomycetes</taxon>
        <taxon>Xylariomycetidae</taxon>
        <taxon>Xylariales</taxon>
        <taxon>Microdochiaceae</taxon>
        <taxon>Microdochium</taxon>
    </lineage>
</organism>
<dbReference type="GeneID" id="70187301"/>
<dbReference type="Proteomes" id="UP000756346">
    <property type="component" value="Unassembled WGS sequence"/>
</dbReference>
<proteinExistence type="predicted"/>
<evidence type="ECO:0000313" key="3">
    <source>
        <dbReference type="Proteomes" id="UP000756346"/>
    </source>
</evidence>
<protein>
    <submittedName>
        <fullName evidence="2">Uncharacterized protein</fullName>
    </submittedName>
</protein>
<comment type="caution">
    <text evidence="2">The sequence shown here is derived from an EMBL/GenBank/DDBJ whole genome shotgun (WGS) entry which is preliminary data.</text>
</comment>
<evidence type="ECO:0000313" key="2">
    <source>
        <dbReference type="EMBL" id="KAH7039736.1"/>
    </source>
</evidence>
<feature type="chain" id="PRO_5040387809" evidence="1">
    <location>
        <begin position="21"/>
        <end position="220"/>
    </location>
</feature>
<name>A0A9P8YI78_9PEZI</name>
<reference evidence="2" key="1">
    <citation type="journal article" date="2021" name="Nat. Commun.">
        <title>Genetic determinants of endophytism in the Arabidopsis root mycobiome.</title>
        <authorList>
            <person name="Mesny F."/>
            <person name="Miyauchi S."/>
            <person name="Thiergart T."/>
            <person name="Pickel B."/>
            <person name="Atanasova L."/>
            <person name="Karlsson M."/>
            <person name="Huettel B."/>
            <person name="Barry K.W."/>
            <person name="Haridas S."/>
            <person name="Chen C."/>
            <person name="Bauer D."/>
            <person name="Andreopoulos W."/>
            <person name="Pangilinan J."/>
            <person name="LaButti K."/>
            <person name="Riley R."/>
            <person name="Lipzen A."/>
            <person name="Clum A."/>
            <person name="Drula E."/>
            <person name="Henrissat B."/>
            <person name="Kohler A."/>
            <person name="Grigoriev I.V."/>
            <person name="Martin F.M."/>
            <person name="Hacquard S."/>
        </authorList>
    </citation>
    <scope>NUCLEOTIDE SEQUENCE</scope>
    <source>
        <strain evidence="2">MPI-CAGE-CH-0230</strain>
    </source>
</reference>
<keyword evidence="1" id="KW-0732">Signal</keyword>
<dbReference type="OrthoDB" id="2349272at2759"/>
<feature type="signal peptide" evidence="1">
    <location>
        <begin position="1"/>
        <end position="20"/>
    </location>
</feature>
<dbReference type="AlphaFoldDB" id="A0A9P8YI78"/>
<dbReference type="EMBL" id="JAGTJQ010000001">
    <property type="protein sequence ID" value="KAH7039736.1"/>
    <property type="molecule type" value="Genomic_DNA"/>
</dbReference>
<gene>
    <name evidence="2" type="ORF">B0I36DRAFT_357131</name>
</gene>
<dbReference type="RefSeq" id="XP_046017791.1">
    <property type="nucleotide sequence ID" value="XM_046157755.1"/>
</dbReference>
<accession>A0A9P8YI78</accession>